<keyword evidence="5" id="KW-1185">Reference proteome</keyword>
<reference evidence="4 5" key="1">
    <citation type="journal article" date="2018" name="Nat. Ecol. Evol.">
        <title>Shark genomes provide insights into elasmobranch evolution and the origin of vertebrates.</title>
        <authorList>
            <person name="Hara Y"/>
            <person name="Yamaguchi K"/>
            <person name="Onimaru K"/>
            <person name="Kadota M"/>
            <person name="Koyanagi M"/>
            <person name="Keeley SD"/>
            <person name="Tatsumi K"/>
            <person name="Tanaka K"/>
            <person name="Motone F"/>
            <person name="Kageyama Y"/>
            <person name="Nozu R"/>
            <person name="Adachi N"/>
            <person name="Nishimura O"/>
            <person name="Nakagawa R"/>
            <person name="Tanegashima C"/>
            <person name="Kiyatake I"/>
            <person name="Matsumoto R"/>
            <person name="Murakumo K"/>
            <person name="Nishida K"/>
            <person name="Terakita A"/>
            <person name="Kuratani S"/>
            <person name="Sato K"/>
            <person name="Hyodo S Kuraku.S."/>
        </authorList>
    </citation>
    <scope>NUCLEOTIDE SEQUENCE [LARGE SCALE GENOMIC DNA]</scope>
</reference>
<dbReference type="GO" id="GO:0042147">
    <property type="term" value="P:retrograde transport, endosome to Golgi"/>
    <property type="evidence" value="ECO:0007669"/>
    <property type="project" value="UniProtKB-UniRule"/>
</dbReference>
<comment type="function">
    <text evidence="3">Involved in retrograde transport from early and late endosomes to the late Golgi. The GARP complex is required for the maintenance of protein retrieval from endosomes to the TGN, acid hydrolase sorting, lysosome function, endosomal cholesterol traffic and autophagy. Acts as component of the EARP complex that is involved in endocytic recycling.</text>
</comment>
<dbReference type="GO" id="GO:0000938">
    <property type="term" value="C:GARP complex"/>
    <property type="evidence" value="ECO:0007669"/>
    <property type="project" value="UniProtKB-UniRule"/>
</dbReference>
<comment type="caution">
    <text evidence="4">The sequence shown here is derived from an EMBL/GenBank/DDBJ whole genome shotgun (WGS) entry which is preliminary data.</text>
</comment>
<keyword evidence="3" id="KW-0445">Lipid transport</keyword>
<keyword evidence="3" id="KW-0813">Transport</keyword>
<dbReference type="InterPro" id="IPR014812">
    <property type="entry name" value="Vps51"/>
</dbReference>
<evidence type="ECO:0000256" key="2">
    <source>
        <dbReference type="ARBA" id="ARBA00016122"/>
    </source>
</evidence>
<comment type="subunit">
    <text evidence="3">Component of the Golgi-associated retrograde protein (GARP) complex. Component of the endosome-associated retrograde protein (EARP) complex.</text>
</comment>
<dbReference type="PANTHER" id="PTHR15954">
    <property type="entry name" value="VACUOLAR PROTEIN SORTING-ASSOCIATED PROTEIN 51 HOMOLOG"/>
    <property type="match status" value="1"/>
</dbReference>
<sequence length="338" mass="36900">MPPDAGSSAKELAECVELLLQLDEPAEELCDEFLAHAQSRLAEDLSALEAELGQPGPGPSPPAGPLSDILEFTDKGCNGFVSNTCLVIASYQDLFVHRPAAGGRDVALMAGAKLVEFVDRLMGRYFALVERRIRVEKGVGDNSLLVRGLDRFHRRLQAVIKLLPASNIGAEGTEILVRAAKERIRQYLQALQSFYADCLTDVRQSLAAPRLLGKDGANLAELLGTISASILNQIKSVLAYVHLFTAKDITFSNKPYFKGEFCSQGVREGLIVSFIKYICHTARQFCETAGEKGATPPGLLLLLSRLCLDYENSTISYILTLTDEQFLGQVSDLLYMGQ</sequence>
<dbReference type="GO" id="GO:0032456">
    <property type="term" value="P:endocytic recycling"/>
    <property type="evidence" value="ECO:0007669"/>
    <property type="project" value="UniProtKB-UniRule"/>
</dbReference>
<keyword evidence="3" id="KW-0967">Endosome</keyword>
<dbReference type="OrthoDB" id="203678at2759"/>
<dbReference type="OMA" id="SFYADCL"/>
<keyword evidence="3" id="KW-0333">Golgi apparatus</keyword>
<proteinExistence type="inferred from homology"/>
<dbReference type="GO" id="GO:0016020">
    <property type="term" value="C:membrane"/>
    <property type="evidence" value="ECO:0007669"/>
    <property type="project" value="TreeGrafter"/>
</dbReference>
<feature type="non-terminal residue" evidence="4">
    <location>
        <position position="338"/>
    </location>
</feature>
<dbReference type="STRING" id="75743.A0A401QF74"/>
<gene>
    <name evidence="4" type="ORF">scyTo_0024570</name>
</gene>
<name>A0A401QF74_SCYTO</name>
<evidence type="ECO:0000256" key="1">
    <source>
        <dbReference type="ARBA" id="ARBA00006080"/>
    </source>
</evidence>
<dbReference type="GO" id="GO:0007041">
    <property type="term" value="P:lysosomal transport"/>
    <property type="evidence" value="ECO:0007669"/>
    <property type="project" value="TreeGrafter"/>
</dbReference>
<dbReference type="AlphaFoldDB" id="A0A401QF74"/>
<dbReference type="Proteomes" id="UP000288216">
    <property type="component" value="Unassembled WGS sequence"/>
</dbReference>
<comment type="similarity">
    <text evidence="1 3">Belongs to the VPS51 family.</text>
</comment>
<dbReference type="GO" id="GO:0006869">
    <property type="term" value="P:lipid transport"/>
    <property type="evidence" value="ECO:0007669"/>
    <property type="project" value="UniProtKB-UniRule"/>
</dbReference>
<dbReference type="GO" id="GO:1990745">
    <property type="term" value="C:EARP complex"/>
    <property type="evidence" value="ECO:0007669"/>
    <property type="project" value="UniProtKB-UniRule"/>
</dbReference>
<dbReference type="GO" id="GO:0007030">
    <property type="term" value="P:Golgi organization"/>
    <property type="evidence" value="ECO:0007669"/>
    <property type="project" value="UniProtKB-UniRule"/>
</dbReference>
<accession>A0A401QF74</accession>
<organism evidence="4 5">
    <name type="scientific">Scyliorhinus torazame</name>
    <name type="common">Cloudy catshark</name>
    <name type="synonym">Catulus torazame</name>
    <dbReference type="NCBI Taxonomy" id="75743"/>
    <lineage>
        <taxon>Eukaryota</taxon>
        <taxon>Metazoa</taxon>
        <taxon>Chordata</taxon>
        <taxon>Craniata</taxon>
        <taxon>Vertebrata</taxon>
        <taxon>Chondrichthyes</taxon>
        <taxon>Elasmobranchii</taxon>
        <taxon>Galeomorphii</taxon>
        <taxon>Galeoidea</taxon>
        <taxon>Carcharhiniformes</taxon>
        <taxon>Scyliorhinidae</taxon>
        <taxon>Scyliorhinus</taxon>
    </lineage>
</organism>
<dbReference type="PANTHER" id="PTHR15954:SF4">
    <property type="entry name" value="VACUOLAR PROTEIN SORTING-ASSOCIATED PROTEIN 51 HOMOLOG"/>
    <property type="match status" value="1"/>
</dbReference>
<dbReference type="EMBL" id="BFAA01050114">
    <property type="protein sequence ID" value="GCB83967.1"/>
    <property type="molecule type" value="Genomic_DNA"/>
</dbReference>
<evidence type="ECO:0000313" key="5">
    <source>
        <dbReference type="Proteomes" id="UP000288216"/>
    </source>
</evidence>
<dbReference type="GO" id="GO:0048193">
    <property type="term" value="P:Golgi vesicle transport"/>
    <property type="evidence" value="ECO:0007669"/>
    <property type="project" value="TreeGrafter"/>
</dbReference>
<keyword evidence="3" id="KW-0653">Protein transport</keyword>
<evidence type="ECO:0000256" key="3">
    <source>
        <dbReference type="RuleBase" id="RU368010"/>
    </source>
</evidence>
<protein>
    <recommendedName>
        <fullName evidence="2 3">Vacuolar protein sorting-associated protein 51 homolog</fullName>
    </recommendedName>
</protein>
<evidence type="ECO:0000313" key="4">
    <source>
        <dbReference type="EMBL" id="GCB83967.1"/>
    </source>
</evidence>
<dbReference type="GO" id="GO:0015031">
    <property type="term" value="P:protein transport"/>
    <property type="evidence" value="ECO:0007669"/>
    <property type="project" value="UniProtKB-UniRule"/>
</dbReference>
<comment type="subcellular location">
    <subcellularLocation>
        <location evidence="3">Golgi apparatus</location>
        <location evidence="3">trans-Golgi network</location>
    </subcellularLocation>
    <subcellularLocation>
        <location evidence="3">Recycling endosome</location>
    </subcellularLocation>
    <text evidence="3">Localizes to the trans-Golgi network as part of the GARP complex, while it localizes to recycling endosomes as part of the EARP complex.</text>
</comment>
<dbReference type="GO" id="GO:0005829">
    <property type="term" value="C:cytosol"/>
    <property type="evidence" value="ECO:0007669"/>
    <property type="project" value="GOC"/>
</dbReference>